<dbReference type="OrthoDB" id="10344623at2759"/>
<dbReference type="EMBL" id="JAFBMS010000018">
    <property type="protein sequence ID" value="KAG9345406.1"/>
    <property type="molecule type" value="Genomic_DNA"/>
</dbReference>
<evidence type="ECO:0000313" key="2">
    <source>
        <dbReference type="Proteomes" id="UP000824540"/>
    </source>
</evidence>
<dbReference type="Proteomes" id="UP000824540">
    <property type="component" value="Unassembled WGS sequence"/>
</dbReference>
<gene>
    <name evidence="1" type="ORF">JZ751_009953</name>
</gene>
<comment type="caution">
    <text evidence="1">The sequence shown here is derived from an EMBL/GenBank/DDBJ whole genome shotgun (WGS) entry which is preliminary data.</text>
</comment>
<evidence type="ECO:0000313" key="1">
    <source>
        <dbReference type="EMBL" id="KAG9345406.1"/>
    </source>
</evidence>
<name>A0A8T2P0Y2_9TELE</name>
<proteinExistence type="predicted"/>
<keyword evidence="2" id="KW-1185">Reference proteome</keyword>
<organism evidence="1 2">
    <name type="scientific">Albula glossodonta</name>
    <name type="common">roundjaw bonefish</name>
    <dbReference type="NCBI Taxonomy" id="121402"/>
    <lineage>
        <taxon>Eukaryota</taxon>
        <taxon>Metazoa</taxon>
        <taxon>Chordata</taxon>
        <taxon>Craniata</taxon>
        <taxon>Vertebrata</taxon>
        <taxon>Euteleostomi</taxon>
        <taxon>Actinopterygii</taxon>
        <taxon>Neopterygii</taxon>
        <taxon>Teleostei</taxon>
        <taxon>Albuliformes</taxon>
        <taxon>Albulidae</taxon>
        <taxon>Albula</taxon>
    </lineage>
</organism>
<accession>A0A8T2P0Y2</accession>
<reference evidence="1" key="1">
    <citation type="thesis" date="2021" institute="BYU ScholarsArchive" country="Provo, UT, USA">
        <title>Applications of and Algorithms for Genome Assembly and Genomic Analyses with an Emphasis on Marine Teleosts.</title>
        <authorList>
            <person name="Pickett B.D."/>
        </authorList>
    </citation>
    <scope>NUCLEOTIDE SEQUENCE</scope>
    <source>
        <strain evidence="1">HI-2016</strain>
    </source>
</reference>
<protein>
    <submittedName>
        <fullName evidence="1">Uncharacterized protein</fullName>
    </submittedName>
</protein>
<dbReference type="AlphaFoldDB" id="A0A8T2P0Y2"/>
<sequence length="80" mass="8874">MLKWVRGGVGLQDFSDSLLGATSFLTQRVQKPGREESSRAPWPNYRAEKNQTGLTEVLPPQPKNLAELIRLLLLLATLSA</sequence>